<proteinExistence type="predicted"/>
<gene>
    <name evidence="1" type="ORF">ECRASSUSDP1_LOCUS22829</name>
</gene>
<organism evidence="1 2">
    <name type="scientific">Euplotes crassus</name>
    <dbReference type="NCBI Taxonomy" id="5936"/>
    <lineage>
        <taxon>Eukaryota</taxon>
        <taxon>Sar</taxon>
        <taxon>Alveolata</taxon>
        <taxon>Ciliophora</taxon>
        <taxon>Intramacronucleata</taxon>
        <taxon>Spirotrichea</taxon>
        <taxon>Hypotrichia</taxon>
        <taxon>Euplotida</taxon>
        <taxon>Euplotidae</taxon>
        <taxon>Moneuplotes</taxon>
    </lineage>
</organism>
<keyword evidence="2" id="KW-1185">Reference proteome</keyword>
<dbReference type="EMBL" id="CAMPGE010023435">
    <property type="protein sequence ID" value="CAI2381374.1"/>
    <property type="molecule type" value="Genomic_DNA"/>
</dbReference>
<comment type="caution">
    <text evidence="1">The sequence shown here is derived from an EMBL/GenBank/DDBJ whole genome shotgun (WGS) entry which is preliminary data.</text>
</comment>
<reference evidence="1" key="1">
    <citation type="submission" date="2023-07" db="EMBL/GenBank/DDBJ databases">
        <authorList>
            <consortium name="AG Swart"/>
            <person name="Singh M."/>
            <person name="Singh A."/>
            <person name="Seah K."/>
            <person name="Emmerich C."/>
        </authorList>
    </citation>
    <scope>NUCLEOTIDE SEQUENCE</scope>
    <source>
        <strain evidence="1">DP1</strain>
    </source>
</reference>
<protein>
    <submittedName>
        <fullName evidence="1">Uncharacterized protein</fullName>
    </submittedName>
</protein>
<accession>A0AAD1XYQ8</accession>
<dbReference type="AlphaFoldDB" id="A0AAD1XYQ8"/>
<sequence length="174" mass="20397">MFGGNMSFARLNPIRYGQKREPELPPLIKHEIIYIQSSSNEIDKLCKETSDYITSLKKHNSRGRIKKLRQELKLIGVNRSLVTLPRKKNHRRKKTYTFITPRKSSQDLTLLAYKRYSKKQLVSEYGSKIKIPSCHSMSNLDVSVPKSHREVPLRIKIETRKINGRRIRIPLQQD</sequence>
<evidence type="ECO:0000313" key="1">
    <source>
        <dbReference type="EMBL" id="CAI2381374.1"/>
    </source>
</evidence>
<dbReference type="Proteomes" id="UP001295684">
    <property type="component" value="Unassembled WGS sequence"/>
</dbReference>
<evidence type="ECO:0000313" key="2">
    <source>
        <dbReference type="Proteomes" id="UP001295684"/>
    </source>
</evidence>
<name>A0AAD1XYQ8_EUPCR</name>